<evidence type="ECO:0000256" key="6">
    <source>
        <dbReference type="ARBA" id="ARBA00023136"/>
    </source>
</evidence>
<dbReference type="Proteomes" id="UP000191931">
    <property type="component" value="Unassembled WGS sequence"/>
</dbReference>
<keyword evidence="2" id="KW-0813">Transport</keyword>
<protein>
    <submittedName>
        <fullName evidence="9">Permease of the major facilitator superfamily</fullName>
    </submittedName>
</protein>
<evidence type="ECO:0000256" key="4">
    <source>
        <dbReference type="ARBA" id="ARBA00022692"/>
    </source>
</evidence>
<evidence type="ECO:0000256" key="5">
    <source>
        <dbReference type="ARBA" id="ARBA00022989"/>
    </source>
</evidence>
<dbReference type="InterPro" id="IPR020846">
    <property type="entry name" value="MFS_dom"/>
</dbReference>
<dbReference type="STRING" id="1246637.MTBBW1_1380056"/>
<evidence type="ECO:0000313" key="9">
    <source>
        <dbReference type="EMBL" id="SLM28509.1"/>
    </source>
</evidence>
<evidence type="ECO:0000313" key="10">
    <source>
        <dbReference type="Proteomes" id="UP000191931"/>
    </source>
</evidence>
<organism evidence="9 10">
    <name type="scientific">Desulfamplus magnetovallimortis</name>
    <dbReference type="NCBI Taxonomy" id="1246637"/>
    <lineage>
        <taxon>Bacteria</taxon>
        <taxon>Pseudomonadati</taxon>
        <taxon>Thermodesulfobacteriota</taxon>
        <taxon>Desulfobacteria</taxon>
        <taxon>Desulfobacterales</taxon>
        <taxon>Desulfobacteraceae</taxon>
        <taxon>Desulfamplus</taxon>
    </lineage>
</organism>
<evidence type="ECO:0000259" key="8">
    <source>
        <dbReference type="PROSITE" id="PS50850"/>
    </source>
</evidence>
<dbReference type="CDD" id="cd17325">
    <property type="entry name" value="MFS_MdtG_SLC18_like"/>
    <property type="match status" value="1"/>
</dbReference>
<feature type="transmembrane region" description="Helical" evidence="7">
    <location>
        <begin position="231"/>
        <end position="252"/>
    </location>
</feature>
<feature type="transmembrane region" description="Helical" evidence="7">
    <location>
        <begin position="60"/>
        <end position="80"/>
    </location>
</feature>
<dbReference type="Pfam" id="PF07690">
    <property type="entry name" value="MFS_1"/>
    <property type="match status" value="1"/>
</dbReference>
<evidence type="ECO:0000256" key="2">
    <source>
        <dbReference type="ARBA" id="ARBA00022448"/>
    </source>
</evidence>
<feature type="transmembrane region" description="Helical" evidence="7">
    <location>
        <begin position="349"/>
        <end position="371"/>
    </location>
</feature>
<feature type="transmembrane region" description="Helical" evidence="7">
    <location>
        <begin position="26"/>
        <end position="48"/>
    </location>
</feature>
<keyword evidence="6 7" id="KW-0472">Membrane</keyword>
<dbReference type="SUPFAM" id="SSF103473">
    <property type="entry name" value="MFS general substrate transporter"/>
    <property type="match status" value="1"/>
</dbReference>
<evidence type="ECO:0000256" key="7">
    <source>
        <dbReference type="SAM" id="Phobius"/>
    </source>
</evidence>
<evidence type="ECO:0000256" key="1">
    <source>
        <dbReference type="ARBA" id="ARBA00004651"/>
    </source>
</evidence>
<feature type="transmembrane region" description="Helical" evidence="7">
    <location>
        <begin position="92"/>
        <end position="111"/>
    </location>
</feature>
<name>A0A1W1H7R9_9BACT</name>
<proteinExistence type="predicted"/>
<feature type="transmembrane region" description="Helical" evidence="7">
    <location>
        <begin position="383"/>
        <end position="407"/>
    </location>
</feature>
<keyword evidence="5 7" id="KW-1133">Transmembrane helix</keyword>
<comment type="subcellular location">
    <subcellularLocation>
        <location evidence="1">Cell membrane</location>
        <topology evidence="1">Multi-pass membrane protein</topology>
    </subcellularLocation>
</comment>
<feature type="domain" description="Major facilitator superfamily (MFS) profile" evidence="8">
    <location>
        <begin position="26"/>
        <end position="411"/>
    </location>
</feature>
<feature type="transmembrane region" description="Helical" evidence="7">
    <location>
        <begin position="318"/>
        <end position="342"/>
    </location>
</feature>
<evidence type="ECO:0000256" key="3">
    <source>
        <dbReference type="ARBA" id="ARBA00022475"/>
    </source>
</evidence>
<dbReference type="RefSeq" id="WP_245809431.1">
    <property type="nucleotide sequence ID" value="NZ_LT828549.1"/>
</dbReference>
<dbReference type="Gene3D" id="1.20.1250.20">
    <property type="entry name" value="MFS general substrate transporter like domains"/>
    <property type="match status" value="1"/>
</dbReference>
<keyword evidence="3" id="KW-1003">Cell membrane</keyword>
<reference evidence="9 10" key="1">
    <citation type="submission" date="2017-03" db="EMBL/GenBank/DDBJ databases">
        <authorList>
            <person name="Afonso C.L."/>
            <person name="Miller P.J."/>
            <person name="Scott M.A."/>
            <person name="Spackman E."/>
            <person name="Goraichik I."/>
            <person name="Dimitrov K.M."/>
            <person name="Suarez D.L."/>
            <person name="Swayne D.E."/>
        </authorList>
    </citation>
    <scope>NUCLEOTIDE SEQUENCE [LARGE SCALE GENOMIC DNA]</scope>
    <source>
        <strain evidence="9">PRJEB14757</strain>
    </source>
</reference>
<accession>A0A1W1H7R9</accession>
<dbReference type="PANTHER" id="PTHR23517:SF3">
    <property type="entry name" value="INTEGRAL MEMBRANE TRANSPORT PROTEIN"/>
    <property type="match status" value="1"/>
</dbReference>
<dbReference type="InterPro" id="IPR050171">
    <property type="entry name" value="MFS_Transporters"/>
</dbReference>
<feature type="transmembrane region" description="Helical" evidence="7">
    <location>
        <begin position="180"/>
        <end position="201"/>
    </location>
</feature>
<dbReference type="InterPro" id="IPR011701">
    <property type="entry name" value="MFS"/>
</dbReference>
<dbReference type="GO" id="GO:0022857">
    <property type="term" value="F:transmembrane transporter activity"/>
    <property type="evidence" value="ECO:0007669"/>
    <property type="project" value="InterPro"/>
</dbReference>
<dbReference type="InterPro" id="IPR036259">
    <property type="entry name" value="MFS_trans_sf"/>
</dbReference>
<feature type="transmembrane region" description="Helical" evidence="7">
    <location>
        <begin position="117"/>
        <end position="138"/>
    </location>
</feature>
<keyword evidence="10" id="KW-1185">Reference proteome</keyword>
<feature type="transmembrane region" description="Helical" evidence="7">
    <location>
        <begin position="150"/>
        <end position="168"/>
    </location>
</feature>
<sequence>MEPELNYIGRLRDIMSMTIPSSHKKIFLTLFFIIFSTVTGVGIVVPLLPIYANDLGASGIYVGLIFGSFSFSRTILLPYFGSLSDKKGRRPFIFIGLAGYVVVSVAFIITSSVSSLIIIRFVQGIASSMIMPVVQAYVGEITPEGREGYSMSLFNMSMFSSLSLGPIMGGIIHDIWSLDAAFACMGILSFIGMGLCILFLPPTDQEFIKHRDRPPIPWHLIAREPKLFGLFSYRFSYTACIGIIWCFLPIFAQSRVPELSGSSTGILVMLGVFISGILQLPMGYLADRMNKTILVVTGGIICAVSMLMIYTSTSYFNLLLAVSVFGIGGGISMPSLMALTVIHGNEKGAMGSVMSIVTVAHSLGMMAGSMGAGFAMDYFSLDVVFPCGTLLMGAGLIFFWGVTFLSLKKQQ</sequence>
<dbReference type="AlphaFoldDB" id="A0A1W1H7R9"/>
<gene>
    <name evidence="9" type="ORF">MTBBW1_1380056</name>
</gene>
<dbReference type="PROSITE" id="PS50850">
    <property type="entry name" value="MFS"/>
    <property type="match status" value="1"/>
</dbReference>
<feature type="transmembrane region" description="Helical" evidence="7">
    <location>
        <begin position="293"/>
        <end position="312"/>
    </location>
</feature>
<dbReference type="PANTHER" id="PTHR23517">
    <property type="entry name" value="RESISTANCE PROTEIN MDTM, PUTATIVE-RELATED-RELATED"/>
    <property type="match status" value="1"/>
</dbReference>
<dbReference type="GO" id="GO:0005886">
    <property type="term" value="C:plasma membrane"/>
    <property type="evidence" value="ECO:0007669"/>
    <property type="project" value="UniProtKB-SubCell"/>
</dbReference>
<keyword evidence="4 7" id="KW-0812">Transmembrane</keyword>
<feature type="transmembrane region" description="Helical" evidence="7">
    <location>
        <begin position="264"/>
        <end position="286"/>
    </location>
</feature>
<dbReference type="EMBL" id="FWEV01000044">
    <property type="protein sequence ID" value="SLM28509.1"/>
    <property type="molecule type" value="Genomic_DNA"/>
</dbReference>